<keyword evidence="2" id="KW-1133">Transmembrane helix</keyword>
<feature type="region of interest" description="Disordered" evidence="1">
    <location>
        <begin position="199"/>
        <end position="220"/>
    </location>
</feature>
<proteinExistence type="predicted"/>
<name>A0ABP9S8G9_9GAMM</name>
<evidence type="ECO:0000313" key="4">
    <source>
        <dbReference type="EMBL" id="GAA5191687.1"/>
    </source>
</evidence>
<feature type="transmembrane region" description="Helical" evidence="2">
    <location>
        <begin position="41"/>
        <end position="62"/>
    </location>
</feature>
<keyword evidence="2" id="KW-0812">Transmembrane</keyword>
<keyword evidence="2" id="KW-0472">Membrane</keyword>
<evidence type="ECO:0000256" key="2">
    <source>
        <dbReference type="SAM" id="Phobius"/>
    </source>
</evidence>
<dbReference type="RefSeq" id="WP_345316832.1">
    <property type="nucleotide sequence ID" value="NZ_BAABLF010000012.1"/>
</dbReference>
<evidence type="ECO:0000313" key="5">
    <source>
        <dbReference type="Proteomes" id="UP001501600"/>
    </source>
</evidence>
<dbReference type="Proteomes" id="UP001501600">
    <property type="component" value="Unassembled WGS sequence"/>
</dbReference>
<organism evidence="4 5">
    <name type="scientific">Ferrimonas gelatinilytica</name>
    <dbReference type="NCBI Taxonomy" id="1255257"/>
    <lineage>
        <taxon>Bacteria</taxon>
        <taxon>Pseudomonadati</taxon>
        <taxon>Pseudomonadota</taxon>
        <taxon>Gammaproteobacteria</taxon>
        <taxon>Alteromonadales</taxon>
        <taxon>Ferrimonadaceae</taxon>
        <taxon>Ferrimonas</taxon>
    </lineage>
</organism>
<dbReference type="InterPro" id="IPR032389">
    <property type="entry name" value="GspB_C"/>
</dbReference>
<feature type="domain" description="Type II secretion system protein GspB C-terminal" evidence="3">
    <location>
        <begin position="232"/>
        <end position="291"/>
    </location>
</feature>
<evidence type="ECO:0000256" key="1">
    <source>
        <dbReference type="SAM" id="MobiDB-lite"/>
    </source>
</evidence>
<accession>A0ABP9S8G9</accession>
<dbReference type="EMBL" id="BAABLF010000012">
    <property type="protein sequence ID" value="GAA5191687.1"/>
    <property type="molecule type" value="Genomic_DNA"/>
</dbReference>
<gene>
    <name evidence="4" type="ORF">GCM10025772_19140</name>
</gene>
<evidence type="ECO:0000259" key="3">
    <source>
        <dbReference type="Pfam" id="PF16537"/>
    </source>
</evidence>
<sequence length="295" mass="31337">MSLLLDAVTRHRHGEALKEGLEPAMLAALPQPRSSRRFRGIWLAPFVGGVLGAGLAAALGNLPQPSLPSAPDTPSSSIELAQRVAMPLPVSLPSDIAEESGSADEVPLAGLPVAVIPPPSAHVAKARPQTAAPDRLEEAVVSPPDLVQAFEAVLADLGGEVLPESLDRPAAAEVAVTGTEPPPLDPELQRRLAQVQRELAEAKGQPQPPAPMPDNSSVPKLGQMPWSFQKRLPDLTVTAHVYATKREDRWLRANGRELQEGDEAANGLTVVEILPSEIVLEMDQQRFRIPALGSL</sequence>
<comment type="caution">
    <text evidence="4">The sequence shown here is derived from an EMBL/GenBank/DDBJ whole genome shotgun (WGS) entry which is preliminary data.</text>
</comment>
<keyword evidence="5" id="KW-1185">Reference proteome</keyword>
<protein>
    <recommendedName>
        <fullName evidence="3">Type II secretion system protein GspB C-terminal domain-containing protein</fullName>
    </recommendedName>
</protein>
<dbReference type="Pfam" id="PF16537">
    <property type="entry name" value="T2SSB"/>
    <property type="match status" value="1"/>
</dbReference>
<reference evidence="5" key="1">
    <citation type="journal article" date="2019" name="Int. J. Syst. Evol. Microbiol.">
        <title>The Global Catalogue of Microorganisms (GCM) 10K type strain sequencing project: providing services to taxonomists for standard genome sequencing and annotation.</title>
        <authorList>
            <consortium name="The Broad Institute Genomics Platform"/>
            <consortium name="The Broad Institute Genome Sequencing Center for Infectious Disease"/>
            <person name="Wu L."/>
            <person name="Ma J."/>
        </authorList>
    </citation>
    <scope>NUCLEOTIDE SEQUENCE [LARGE SCALE GENOMIC DNA]</scope>
    <source>
        <strain evidence="5">JCM 18720</strain>
    </source>
</reference>